<dbReference type="RefSeq" id="WP_209687388.1">
    <property type="nucleotide sequence ID" value="NZ_JAGGLU010000012.1"/>
</dbReference>
<reference evidence="2 3" key="1">
    <citation type="submission" date="2021-03" db="EMBL/GenBank/DDBJ databases">
        <title>Genomic Encyclopedia of Type Strains, Phase IV (KMG-IV): sequencing the most valuable type-strain genomes for metagenomic binning, comparative biology and taxonomic classification.</title>
        <authorList>
            <person name="Goeker M."/>
        </authorList>
    </citation>
    <scope>NUCLEOTIDE SEQUENCE [LARGE SCALE GENOMIC DNA]</scope>
    <source>
        <strain evidence="2 3">DSM 101872</strain>
    </source>
</reference>
<keyword evidence="1" id="KW-0812">Transmembrane</keyword>
<proteinExistence type="predicted"/>
<organism evidence="2 3">
    <name type="scientific">Lactobacillus colini</name>
    <dbReference type="NCBI Taxonomy" id="1819254"/>
    <lineage>
        <taxon>Bacteria</taxon>
        <taxon>Bacillati</taxon>
        <taxon>Bacillota</taxon>
        <taxon>Bacilli</taxon>
        <taxon>Lactobacillales</taxon>
        <taxon>Lactobacillaceae</taxon>
        <taxon>Lactobacillus</taxon>
    </lineage>
</organism>
<evidence type="ECO:0000313" key="2">
    <source>
        <dbReference type="EMBL" id="MBP2058659.1"/>
    </source>
</evidence>
<protein>
    <recommendedName>
        <fullName evidence="4">DUF4811 domain-containing protein</fullName>
    </recommendedName>
</protein>
<keyword evidence="3" id="KW-1185">Reference proteome</keyword>
<evidence type="ECO:0000256" key="1">
    <source>
        <dbReference type="SAM" id="Phobius"/>
    </source>
</evidence>
<keyword evidence="1" id="KW-1133">Transmembrane helix</keyword>
<evidence type="ECO:0000313" key="3">
    <source>
        <dbReference type="Proteomes" id="UP001519292"/>
    </source>
</evidence>
<dbReference type="EMBL" id="JAGGLU010000012">
    <property type="protein sequence ID" value="MBP2058659.1"/>
    <property type="molecule type" value="Genomic_DNA"/>
</dbReference>
<comment type="caution">
    <text evidence="2">The sequence shown here is derived from an EMBL/GenBank/DDBJ whole genome shotgun (WGS) entry which is preliminary data.</text>
</comment>
<sequence>MIIVLLIIAIICFIYFNVIPGKFHTPVAWISLIITGLCIVGIVEHDYNHWGMKEQTTTETQRLSSSASPQLPILLYQPLGNGTEKVYLYKTADKPKKLLTTKTDKLKTTVVNKNSKTAKITVKTTRYVYKSKLDTIMFSIFGRNEELKEREYIFYLPKNWQVLSVKKAKQLQKQMQQRAALMKKRQILTNK</sequence>
<name>A0ABS4MG41_9LACO</name>
<dbReference type="InterPro" id="IPR032083">
    <property type="entry name" value="DUF4811"/>
</dbReference>
<dbReference type="Proteomes" id="UP001519292">
    <property type="component" value="Unassembled WGS sequence"/>
</dbReference>
<gene>
    <name evidence="2" type="ORF">J2Z60_001847</name>
</gene>
<keyword evidence="1" id="KW-0472">Membrane</keyword>
<evidence type="ECO:0008006" key="4">
    <source>
        <dbReference type="Google" id="ProtNLM"/>
    </source>
</evidence>
<accession>A0ABS4MG41</accession>
<dbReference type="Pfam" id="PF16069">
    <property type="entry name" value="DUF4811"/>
    <property type="match status" value="1"/>
</dbReference>
<feature type="transmembrane region" description="Helical" evidence="1">
    <location>
        <begin position="26"/>
        <end position="43"/>
    </location>
</feature>